<gene>
    <name evidence="3" type="ORF">J8A68_001355</name>
</gene>
<reference evidence="3 4" key="1">
    <citation type="journal article" date="2021" name="DNA Res.">
        <title>Genome analysis of Candida subhashii reveals its hybrid nature and dual mitochondrial genome conformations.</title>
        <authorList>
            <person name="Mixao V."/>
            <person name="Hegedusova E."/>
            <person name="Saus E."/>
            <person name="Pryszcz L.P."/>
            <person name="Cillingova A."/>
            <person name="Nosek J."/>
            <person name="Gabaldon T."/>
        </authorList>
    </citation>
    <scope>NUCLEOTIDE SEQUENCE [LARGE SCALE GENOMIC DNA]</scope>
    <source>
        <strain evidence="3 4">CBS 10753</strain>
    </source>
</reference>
<dbReference type="GeneID" id="73468156"/>
<dbReference type="EMBL" id="JAGSYN010000053">
    <property type="protein sequence ID" value="KAG7665046.1"/>
    <property type="molecule type" value="Genomic_DNA"/>
</dbReference>
<proteinExistence type="predicted"/>
<protein>
    <submittedName>
        <fullName evidence="3">PGA30</fullName>
    </submittedName>
</protein>
<dbReference type="RefSeq" id="XP_049265278.1">
    <property type="nucleotide sequence ID" value="XM_049405000.1"/>
</dbReference>
<sequence>MKFTLTSTLLFVASALADVIPIQLIARSESAEVNSKGLSSIHEGAGINYFFLGTNAQTLQYDEGAKVIFISLSSDQPNSNQYFAIEGNVLQLTVAAQPLSVEFDADGYAVFAGSNSIYALMNINDPYRYSETSYAVVSYPEGAPEGAIPIRIALAGAAPSPSPSPSPETTTEPESTTVPPEPAKNTTTPAPVEPSTFEGGAALAQGGLAAVAAAAIGLLM</sequence>
<feature type="signal peptide" evidence="2">
    <location>
        <begin position="1"/>
        <end position="17"/>
    </location>
</feature>
<evidence type="ECO:0000256" key="1">
    <source>
        <dbReference type="SAM" id="MobiDB-lite"/>
    </source>
</evidence>
<dbReference type="OrthoDB" id="4018368at2759"/>
<accession>A0A8J5QI39</accession>
<keyword evidence="4" id="KW-1185">Reference proteome</keyword>
<dbReference type="Proteomes" id="UP000694255">
    <property type="component" value="Unassembled WGS sequence"/>
</dbReference>
<dbReference type="AlphaFoldDB" id="A0A8J5QI39"/>
<feature type="compositionally biased region" description="Low complexity" evidence="1">
    <location>
        <begin position="167"/>
        <end position="178"/>
    </location>
</feature>
<comment type="caution">
    <text evidence="3">The sequence shown here is derived from an EMBL/GenBank/DDBJ whole genome shotgun (WGS) entry which is preliminary data.</text>
</comment>
<keyword evidence="2" id="KW-0732">Signal</keyword>
<organism evidence="3 4">
    <name type="scientific">[Candida] subhashii</name>
    <dbReference type="NCBI Taxonomy" id="561895"/>
    <lineage>
        <taxon>Eukaryota</taxon>
        <taxon>Fungi</taxon>
        <taxon>Dikarya</taxon>
        <taxon>Ascomycota</taxon>
        <taxon>Saccharomycotina</taxon>
        <taxon>Pichiomycetes</taxon>
        <taxon>Debaryomycetaceae</taxon>
        <taxon>Spathaspora</taxon>
    </lineage>
</organism>
<evidence type="ECO:0000313" key="3">
    <source>
        <dbReference type="EMBL" id="KAG7665046.1"/>
    </source>
</evidence>
<name>A0A8J5QI39_9ASCO</name>
<feature type="region of interest" description="Disordered" evidence="1">
    <location>
        <begin position="157"/>
        <end position="198"/>
    </location>
</feature>
<evidence type="ECO:0000313" key="4">
    <source>
        <dbReference type="Proteomes" id="UP000694255"/>
    </source>
</evidence>
<evidence type="ECO:0000256" key="2">
    <source>
        <dbReference type="SAM" id="SignalP"/>
    </source>
</evidence>
<feature type="chain" id="PRO_5035296165" evidence="2">
    <location>
        <begin position="18"/>
        <end position="220"/>
    </location>
</feature>